<reference evidence="4 5" key="1">
    <citation type="submission" date="2009-11" db="EMBL/GenBank/DDBJ databases">
        <title>Annotation of Allomyces macrogynus ATCC 38327.</title>
        <authorList>
            <consortium name="The Broad Institute Genome Sequencing Platform"/>
            <person name="Russ C."/>
            <person name="Cuomo C."/>
            <person name="Burger G."/>
            <person name="Gray M.W."/>
            <person name="Holland P.W.H."/>
            <person name="King N."/>
            <person name="Lang F.B.F."/>
            <person name="Roger A.J."/>
            <person name="Ruiz-Trillo I."/>
            <person name="Young S.K."/>
            <person name="Zeng Q."/>
            <person name="Gargeya S."/>
            <person name="Fitzgerald M."/>
            <person name="Haas B."/>
            <person name="Abouelleil A."/>
            <person name="Alvarado L."/>
            <person name="Arachchi H.M."/>
            <person name="Berlin A."/>
            <person name="Chapman S.B."/>
            <person name="Gearin G."/>
            <person name="Goldberg J."/>
            <person name="Griggs A."/>
            <person name="Gujja S."/>
            <person name="Hansen M."/>
            <person name="Heiman D."/>
            <person name="Howarth C."/>
            <person name="Larimer J."/>
            <person name="Lui A."/>
            <person name="MacDonald P.J.P."/>
            <person name="McCowen C."/>
            <person name="Montmayeur A."/>
            <person name="Murphy C."/>
            <person name="Neiman D."/>
            <person name="Pearson M."/>
            <person name="Priest M."/>
            <person name="Roberts A."/>
            <person name="Saif S."/>
            <person name="Shea T."/>
            <person name="Sisk P."/>
            <person name="Stolte C."/>
            <person name="Sykes S."/>
            <person name="Wortman J."/>
            <person name="Nusbaum C."/>
            <person name="Birren B."/>
        </authorList>
    </citation>
    <scope>NUCLEOTIDE SEQUENCE [LARGE SCALE GENOMIC DNA]</scope>
    <source>
        <strain evidence="4 5">ATCC 38327</strain>
    </source>
</reference>
<evidence type="ECO:0000313" key="4">
    <source>
        <dbReference type="EMBL" id="KNE56731.1"/>
    </source>
</evidence>
<organism evidence="4 5">
    <name type="scientific">Allomyces macrogynus (strain ATCC 38327)</name>
    <name type="common">Allomyces javanicus var. macrogynus</name>
    <dbReference type="NCBI Taxonomy" id="578462"/>
    <lineage>
        <taxon>Eukaryota</taxon>
        <taxon>Fungi</taxon>
        <taxon>Fungi incertae sedis</taxon>
        <taxon>Blastocladiomycota</taxon>
        <taxon>Blastocladiomycetes</taxon>
        <taxon>Blastocladiales</taxon>
        <taxon>Blastocladiaceae</taxon>
        <taxon>Allomyces</taxon>
    </lineage>
</organism>
<dbReference type="AlphaFoldDB" id="A0A0L0S2V1"/>
<proteinExistence type="predicted"/>
<feature type="transmembrane region" description="Helical" evidence="2">
    <location>
        <begin position="210"/>
        <end position="228"/>
    </location>
</feature>
<dbReference type="eggNOG" id="ENOG502RY8Z">
    <property type="taxonomic scope" value="Eukaryota"/>
</dbReference>
<name>A0A0L0S2V1_ALLM3</name>
<evidence type="ECO:0008006" key="6">
    <source>
        <dbReference type="Google" id="ProtNLM"/>
    </source>
</evidence>
<accession>A0A0L0S2V1</accession>
<dbReference type="PANTHER" id="PTHR15887:SF1">
    <property type="entry name" value="TRANSMEMBRANE PROTEIN 69"/>
    <property type="match status" value="1"/>
</dbReference>
<feature type="region of interest" description="Disordered" evidence="1">
    <location>
        <begin position="28"/>
        <end position="72"/>
    </location>
</feature>
<dbReference type="InterPro" id="IPR021836">
    <property type="entry name" value="DUF3429"/>
</dbReference>
<keyword evidence="2" id="KW-1133">Transmembrane helix</keyword>
<sequence length="261" mass="27405">MMTARTMLRPAWAMAALPRATLARTMTLSATRSTTPFPPTTMRHASRRCTATAPRPDARDDAGSVPPAPVTPRADAPISLDLSAVPTAPKLLGLAGLIPFAGATVGAWTCVGADDIIAFQLVEATYGASILSFMGAVHWGTAMAHEGVTATHTLSKRYALSVLPSLIGWATLSMPADIALATQLAAFNALLYADVRAWRSGSVPRWYPNLRIWLTGIVTACLGATWLARFREKRARAAEVAAAEAAAAAVAAGLEVEAVDK</sequence>
<keyword evidence="2" id="KW-0472">Membrane</keyword>
<reference evidence="5" key="2">
    <citation type="submission" date="2009-11" db="EMBL/GenBank/DDBJ databases">
        <title>The Genome Sequence of Allomyces macrogynus strain ATCC 38327.</title>
        <authorList>
            <consortium name="The Broad Institute Genome Sequencing Platform"/>
            <person name="Russ C."/>
            <person name="Cuomo C."/>
            <person name="Shea T."/>
            <person name="Young S.K."/>
            <person name="Zeng Q."/>
            <person name="Koehrsen M."/>
            <person name="Haas B."/>
            <person name="Borodovsky M."/>
            <person name="Guigo R."/>
            <person name="Alvarado L."/>
            <person name="Berlin A."/>
            <person name="Borenstein D."/>
            <person name="Chen Z."/>
            <person name="Engels R."/>
            <person name="Freedman E."/>
            <person name="Gellesch M."/>
            <person name="Goldberg J."/>
            <person name="Griggs A."/>
            <person name="Gujja S."/>
            <person name="Heiman D."/>
            <person name="Hepburn T."/>
            <person name="Howarth C."/>
            <person name="Jen D."/>
            <person name="Larson L."/>
            <person name="Lewis B."/>
            <person name="Mehta T."/>
            <person name="Park D."/>
            <person name="Pearson M."/>
            <person name="Roberts A."/>
            <person name="Saif S."/>
            <person name="Shenoy N."/>
            <person name="Sisk P."/>
            <person name="Stolte C."/>
            <person name="Sykes S."/>
            <person name="Walk T."/>
            <person name="White J."/>
            <person name="Yandava C."/>
            <person name="Burger G."/>
            <person name="Gray M.W."/>
            <person name="Holland P.W.H."/>
            <person name="King N."/>
            <person name="Lang F.B.F."/>
            <person name="Roger A.J."/>
            <person name="Ruiz-Trillo I."/>
            <person name="Lander E."/>
            <person name="Nusbaum C."/>
        </authorList>
    </citation>
    <scope>NUCLEOTIDE SEQUENCE [LARGE SCALE GENOMIC DNA]</scope>
    <source>
        <strain evidence="5">ATCC 38327</strain>
    </source>
</reference>
<dbReference type="EMBL" id="GG745330">
    <property type="protein sequence ID" value="KNE56731.1"/>
    <property type="molecule type" value="Genomic_DNA"/>
</dbReference>
<feature type="chain" id="PRO_5005547856" description="DUF3429 domain-containing protein" evidence="3">
    <location>
        <begin position="24"/>
        <end position="261"/>
    </location>
</feature>
<dbReference type="PANTHER" id="PTHR15887">
    <property type="entry name" value="TRANSMEMBRANE PROTEIN 69"/>
    <property type="match status" value="1"/>
</dbReference>
<dbReference type="Proteomes" id="UP000054350">
    <property type="component" value="Unassembled WGS sequence"/>
</dbReference>
<feature type="signal peptide" evidence="3">
    <location>
        <begin position="1"/>
        <end position="23"/>
    </location>
</feature>
<evidence type="ECO:0000256" key="1">
    <source>
        <dbReference type="SAM" id="MobiDB-lite"/>
    </source>
</evidence>
<dbReference type="VEuPathDB" id="FungiDB:AMAG_02511"/>
<keyword evidence="2" id="KW-0812">Transmembrane</keyword>
<dbReference type="OrthoDB" id="194289at2759"/>
<dbReference type="Pfam" id="PF11911">
    <property type="entry name" value="DUF3429"/>
    <property type="match status" value="1"/>
</dbReference>
<keyword evidence="3" id="KW-0732">Signal</keyword>
<evidence type="ECO:0000313" key="5">
    <source>
        <dbReference type="Proteomes" id="UP000054350"/>
    </source>
</evidence>
<dbReference type="STRING" id="578462.A0A0L0S2V1"/>
<gene>
    <name evidence="4" type="ORF">AMAG_02511</name>
</gene>
<evidence type="ECO:0000256" key="2">
    <source>
        <dbReference type="SAM" id="Phobius"/>
    </source>
</evidence>
<keyword evidence="5" id="KW-1185">Reference proteome</keyword>
<protein>
    <recommendedName>
        <fullName evidence="6">DUF3429 domain-containing protein</fullName>
    </recommendedName>
</protein>
<evidence type="ECO:0000256" key="3">
    <source>
        <dbReference type="SAM" id="SignalP"/>
    </source>
</evidence>